<evidence type="ECO:0000256" key="4">
    <source>
        <dbReference type="ARBA" id="ARBA00023136"/>
    </source>
</evidence>
<evidence type="ECO:0000256" key="6">
    <source>
        <dbReference type="SAM" id="Phobius"/>
    </source>
</evidence>
<feature type="transmembrane region" description="Helical" evidence="6">
    <location>
        <begin position="553"/>
        <end position="570"/>
    </location>
</feature>
<dbReference type="EMBL" id="HBIX01001677">
    <property type="protein sequence ID" value="CAE0708526.1"/>
    <property type="molecule type" value="Transcribed_RNA"/>
</dbReference>
<comment type="subcellular location">
    <subcellularLocation>
        <location evidence="1">Membrane</location>
        <topology evidence="1">Multi-pass membrane protein</topology>
    </subcellularLocation>
</comment>
<feature type="transmembrane region" description="Helical" evidence="6">
    <location>
        <begin position="446"/>
        <end position="465"/>
    </location>
</feature>
<sequence length="733" mass="78389">MRRVSTISSSNGNNNSSNATSPHSQERPLLNLVHGPWNRKSIATILSQQQQEQHYCYGGRDEHANTNINTTADNGDGHSTTATTTITTTTTPAPSYTLWDLVSVGVGGTVGSGIFVLTGYINHHYAGPATFLSFAVSGLAALCSGISFAEFSGRLPRIEGSTYTYTYVSMGEYAAVLAAACLTLEYGVSGAAVARSWGDKVLEWTTTKNDVEVDADVDQQREAFFNPLAGFISFLSVVILACGVQESKKVTNFFTVAKLLLVGVMIVGGFCLFSVSNVTPLLVPSYGVAGVLRGATSSFFGYLGFDEVCCLASEAKNPSDTPRAVLYTLAIVTCIYILASVALSGMLPYDKISDTSGFPNAFGALGHGWVANLTAFGEVATLPVVVLISLLAQPRLCAAMARDGLLPAIFCRRSGKDGNLFWSSILCGIPMTLLATFVPFSWMDDAISVGILFAFNMTNTALIVVRCGTDGAAATAEEQEVVIAVDEANAIVSSTFPPPKQYGSFLRRRCWSLPVHLGCYHFVALMAGLTSHLNTTTTVATENGPSSTSSPNWSLQIGAAALTLAYAVVFHRQFPTTGTFGDASLLLQTQYRDSNVETENNTVNDNDHNHGIINSNDIFQVPMCPFLPLVGIYLNWYLISQLEWNGMILLFVFLVIISALYCFCISGSSQTQIPPSMATPSSSCSYLYSDAPHLGREAAGATPAPITNTAQQLDADGPILLREMSMPSRRTIT</sequence>
<feature type="compositionally biased region" description="Low complexity" evidence="5">
    <location>
        <begin position="8"/>
        <end position="18"/>
    </location>
</feature>
<dbReference type="Pfam" id="PF13520">
    <property type="entry name" value="AA_permease_2"/>
    <property type="match status" value="1"/>
</dbReference>
<evidence type="ECO:0000256" key="2">
    <source>
        <dbReference type="ARBA" id="ARBA00022692"/>
    </source>
</evidence>
<accession>A0A7S4A9V0</accession>
<dbReference type="GO" id="GO:0016020">
    <property type="term" value="C:membrane"/>
    <property type="evidence" value="ECO:0007669"/>
    <property type="project" value="UniProtKB-SubCell"/>
</dbReference>
<dbReference type="PANTHER" id="PTHR43243">
    <property type="entry name" value="INNER MEMBRANE TRANSPORTER YGJI-RELATED"/>
    <property type="match status" value="1"/>
</dbReference>
<keyword evidence="3 6" id="KW-1133">Transmembrane helix</keyword>
<feature type="transmembrane region" description="Helical" evidence="6">
    <location>
        <begin position="281"/>
        <end position="303"/>
    </location>
</feature>
<dbReference type="InterPro" id="IPR002293">
    <property type="entry name" value="AA/rel_permease1"/>
</dbReference>
<gene>
    <name evidence="7" type="ORF">PAUS00366_LOCUS1246</name>
</gene>
<reference evidence="7" key="1">
    <citation type="submission" date="2021-01" db="EMBL/GenBank/DDBJ databases">
        <authorList>
            <person name="Corre E."/>
            <person name="Pelletier E."/>
            <person name="Niang G."/>
            <person name="Scheremetjew M."/>
            <person name="Finn R."/>
            <person name="Kale V."/>
            <person name="Holt S."/>
            <person name="Cochrane G."/>
            <person name="Meng A."/>
            <person name="Brown T."/>
            <person name="Cohen L."/>
        </authorList>
    </citation>
    <scope>NUCLEOTIDE SEQUENCE</scope>
    <source>
        <strain evidence="7">10249 10 AB</strain>
    </source>
</reference>
<evidence type="ECO:0000313" key="7">
    <source>
        <dbReference type="EMBL" id="CAE0708526.1"/>
    </source>
</evidence>
<name>A0A7S4A9V0_9STRA</name>
<evidence type="ECO:0000256" key="1">
    <source>
        <dbReference type="ARBA" id="ARBA00004141"/>
    </source>
</evidence>
<keyword evidence="2 6" id="KW-0812">Transmembrane</keyword>
<keyword evidence="4 6" id="KW-0472">Membrane</keyword>
<feature type="transmembrane region" description="Helical" evidence="6">
    <location>
        <begin position="420"/>
        <end position="440"/>
    </location>
</feature>
<proteinExistence type="predicted"/>
<evidence type="ECO:0008006" key="8">
    <source>
        <dbReference type="Google" id="ProtNLM"/>
    </source>
</evidence>
<organism evidence="7">
    <name type="scientific">Pseudo-nitzschia australis</name>
    <dbReference type="NCBI Taxonomy" id="44445"/>
    <lineage>
        <taxon>Eukaryota</taxon>
        <taxon>Sar</taxon>
        <taxon>Stramenopiles</taxon>
        <taxon>Ochrophyta</taxon>
        <taxon>Bacillariophyta</taxon>
        <taxon>Bacillariophyceae</taxon>
        <taxon>Bacillariophycidae</taxon>
        <taxon>Bacillariales</taxon>
        <taxon>Bacillariaceae</taxon>
        <taxon>Pseudo-nitzschia</taxon>
    </lineage>
</organism>
<evidence type="ECO:0000256" key="5">
    <source>
        <dbReference type="SAM" id="MobiDB-lite"/>
    </source>
</evidence>
<feature type="transmembrane region" description="Helical" evidence="6">
    <location>
        <begin position="256"/>
        <end position="275"/>
    </location>
</feature>
<feature type="transmembrane region" description="Helical" evidence="6">
    <location>
        <begin position="129"/>
        <end position="152"/>
    </location>
</feature>
<feature type="transmembrane region" description="Helical" evidence="6">
    <location>
        <begin position="618"/>
        <end position="638"/>
    </location>
</feature>
<dbReference type="Gene3D" id="1.20.1740.10">
    <property type="entry name" value="Amino acid/polyamine transporter I"/>
    <property type="match status" value="1"/>
</dbReference>
<feature type="transmembrane region" description="Helical" evidence="6">
    <location>
        <begin position="224"/>
        <end position="244"/>
    </location>
</feature>
<feature type="transmembrane region" description="Helical" evidence="6">
    <location>
        <begin position="173"/>
        <end position="194"/>
    </location>
</feature>
<feature type="transmembrane region" description="Helical" evidence="6">
    <location>
        <begin position="324"/>
        <end position="349"/>
    </location>
</feature>
<dbReference type="AlphaFoldDB" id="A0A7S4A9V0"/>
<feature type="transmembrane region" description="Helical" evidence="6">
    <location>
        <begin position="101"/>
        <end position="123"/>
    </location>
</feature>
<protein>
    <recommendedName>
        <fullName evidence="8">Cationic amino acid transporter C-terminal domain-containing protein</fullName>
    </recommendedName>
</protein>
<dbReference type="GO" id="GO:0015171">
    <property type="term" value="F:amino acid transmembrane transporter activity"/>
    <property type="evidence" value="ECO:0007669"/>
    <property type="project" value="TreeGrafter"/>
</dbReference>
<dbReference type="PANTHER" id="PTHR43243:SF82">
    <property type="entry name" value="CATIONIC AMINO ACID TRANSPORTER C-TERMINAL DOMAIN-CONTAINING PROTEIN"/>
    <property type="match status" value="1"/>
</dbReference>
<feature type="transmembrane region" description="Helical" evidence="6">
    <location>
        <begin position="369"/>
        <end position="392"/>
    </location>
</feature>
<feature type="transmembrane region" description="Helical" evidence="6">
    <location>
        <begin position="510"/>
        <end position="533"/>
    </location>
</feature>
<feature type="region of interest" description="Disordered" evidence="5">
    <location>
        <begin position="1"/>
        <end position="27"/>
    </location>
</feature>
<feature type="transmembrane region" description="Helical" evidence="6">
    <location>
        <begin position="644"/>
        <end position="664"/>
    </location>
</feature>
<evidence type="ECO:0000256" key="3">
    <source>
        <dbReference type="ARBA" id="ARBA00022989"/>
    </source>
</evidence>